<protein>
    <recommendedName>
        <fullName evidence="4">HTH tetR-type domain-containing protein</fullName>
    </recommendedName>
</protein>
<dbReference type="SUPFAM" id="SSF46689">
    <property type="entry name" value="Homeodomain-like"/>
    <property type="match status" value="1"/>
</dbReference>
<evidence type="ECO:0000313" key="5">
    <source>
        <dbReference type="EMBL" id="GAA3203112.1"/>
    </source>
</evidence>
<dbReference type="Pfam" id="PF00440">
    <property type="entry name" value="TetR_N"/>
    <property type="match status" value="1"/>
</dbReference>
<dbReference type="InterPro" id="IPR001647">
    <property type="entry name" value="HTH_TetR"/>
</dbReference>
<evidence type="ECO:0000259" key="4">
    <source>
        <dbReference type="PROSITE" id="PS50977"/>
    </source>
</evidence>
<evidence type="ECO:0000256" key="2">
    <source>
        <dbReference type="PROSITE-ProRule" id="PRU00335"/>
    </source>
</evidence>
<dbReference type="InterPro" id="IPR009057">
    <property type="entry name" value="Homeodomain-like_sf"/>
</dbReference>
<dbReference type="Proteomes" id="UP001501237">
    <property type="component" value="Unassembled WGS sequence"/>
</dbReference>
<dbReference type="PROSITE" id="PS50977">
    <property type="entry name" value="HTH_TETR_2"/>
    <property type="match status" value="1"/>
</dbReference>
<reference evidence="6" key="1">
    <citation type="journal article" date="2019" name="Int. J. Syst. Evol. Microbiol.">
        <title>The Global Catalogue of Microorganisms (GCM) 10K type strain sequencing project: providing services to taxonomists for standard genome sequencing and annotation.</title>
        <authorList>
            <consortium name="The Broad Institute Genomics Platform"/>
            <consortium name="The Broad Institute Genome Sequencing Center for Infectious Disease"/>
            <person name="Wu L."/>
            <person name="Ma J."/>
        </authorList>
    </citation>
    <scope>NUCLEOTIDE SEQUENCE [LARGE SCALE GENOMIC DNA]</scope>
    <source>
        <strain evidence="6">JCM 9377</strain>
    </source>
</reference>
<dbReference type="PANTHER" id="PTHR30055">
    <property type="entry name" value="HTH-TYPE TRANSCRIPTIONAL REGULATOR RUTR"/>
    <property type="match status" value="1"/>
</dbReference>
<dbReference type="PRINTS" id="PR00455">
    <property type="entry name" value="HTHTETR"/>
</dbReference>
<evidence type="ECO:0000313" key="6">
    <source>
        <dbReference type="Proteomes" id="UP001501237"/>
    </source>
</evidence>
<keyword evidence="6" id="KW-1185">Reference proteome</keyword>
<proteinExistence type="predicted"/>
<dbReference type="PANTHER" id="PTHR30055:SF226">
    <property type="entry name" value="HTH-TYPE TRANSCRIPTIONAL REGULATOR PKSA"/>
    <property type="match status" value="1"/>
</dbReference>
<feature type="region of interest" description="Disordered" evidence="3">
    <location>
        <begin position="1"/>
        <end position="23"/>
    </location>
</feature>
<dbReference type="RefSeq" id="WP_344824332.1">
    <property type="nucleotide sequence ID" value="NZ_BAAAUV010000004.1"/>
</dbReference>
<feature type="DNA-binding region" description="H-T-H motif" evidence="2">
    <location>
        <begin position="43"/>
        <end position="62"/>
    </location>
</feature>
<comment type="caution">
    <text evidence="5">The sequence shown here is derived from an EMBL/GenBank/DDBJ whole genome shotgun (WGS) entry which is preliminary data.</text>
</comment>
<gene>
    <name evidence="5" type="ORF">GCM10010468_17040</name>
</gene>
<evidence type="ECO:0000256" key="1">
    <source>
        <dbReference type="ARBA" id="ARBA00023125"/>
    </source>
</evidence>
<name>A0ABP6Q3P0_9ACTN</name>
<evidence type="ECO:0000256" key="3">
    <source>
        <dbReference type="SAM" id="MobiDB-lite"/>
    </source>
</evidence>
<feature type="compositionally biased region" description="Basic and acidic residues" evidence="3">
    <location>
        <begin position="1"/>
        <end position="13"/>
    </location>
</feature>
<feature type="domain" description="HTH tetR-type" evidence="4">
    <location>
        <begin position="20"/>
        <end position="80"/>
    </location>
</feature>
<sequence>MEGLREGDPEVAARRRMTPAQRRADLTGTALEVFAEKGYRATAMADIAEASGVNRSILYDRFPSKRALYLTVLQEQHVAVLAALGVGLAGHTGTRGRIAAVVEGYLRYARACRSGRRLLFDVAPEDDPEIRIVRHGIAESRTRTLALLLGPDLLRIGIEPGSDAAGLRAEVFLSGLDGLARWWEEHDGLSHEEITAIAMRMLWTGLEV</sequence>
<dbReference type="InterPro" id="IPR050109">
    <property type="entry name" value="HTH-type_TetR-like_transc_reg"/>
</dbReference>
<accession>A0ABP6Q3P0</accession>
<dbReference type="Gene3D" id="1.10.357.10">
    <property type="entry name" value="Tetracycline Repressor, domain 2"/>
    <property type="match status" value="1"/>
</dbReference>
<dbReference type="EMBL" id="BAAAUV010000004">
    <property type="protein sequence ID" value="GAA3203112.1"/>
    <property type="molecule type" value="Genomic_DNA"/>
</dbReference>
<keyword evidence="1 2" id="KW-0238">DNA-binding</keyword>
<organism evidence="5 6">
    <name type="scientific">Actinocorallia longicatena</name>
    <dbReference type="NCBI Taxonomy" id="111803"/>
    <lineage>
        <taxon>Bacteria</taxon>
        <taxon>Bacillati</taxon>
        <taxon>Actinomycetota</taxon>
        <taxon>Actinomycetes</taxon>
        <taxon>Streptosporangiales</taxon>
        <taxon>Thermomonosporaceae</taxon>
        <taxon>Actinocorallia</taxon>
    </lineage>
</organism>